<keyword evidence="3" id="KW-0238">DNA-binding</keyword>
<dbReference type="Pfam" id="PF10531">
    <property type="entry name" value="SLBB"/>
    <property type="match status" value="1"/>
</dbReference>
<proteinExistence type="predicted"/>
<organism evidence="3 4">
    <name type="scientific">Streptantibioticus parmotrematis</name>
    <dbReference type="NCBI Taxonomy" id="2873249"/>
    <lineage>
        <taxon>Bacteria</taxon>
        <taxon>Bacillati</taxon>
        <taxon>Actinomycetota</taxon>
        <taxon>Actinomycetes</taxon>
        <taxon>Kitasatosporales</taxon>
        <taxon>Streptomycetaceae</taxon>
        <taxon>Streptantibioticus</taxon>
    </lineage>
</organism>
<dbReference type="Gene3D" id="1.10.150.320">
    <property type="entry name" value="Photosystem II 12 kDa extrinsic protein"/>
    <property type="match status" value="1"/>
</dbReference>
<name>A0ABS7R1A1_9ACTN</name>
<feature type="region of interest" description="Disordered" evidence="1">
    <location>
        <begin position="133"/>
        <end position="161"/>
    </location>
</feature>
<keyword evidence="4" id="KW-1185">Reference proteome</keyword>
<evidence type="ECO:0000256" key="1">
    <source>
        <dbReference type="SAM" id="MobiDB-lite"/>
    </source>
</evidence>
<sequence>MELCTVAALAGVLVIAVALAVHHFWTGRPRAIAVPPVTRAAMSTGDARSRPSGAPPDVARAATPSASASVAVLVVDVSGKVRRPGVLRLPPGSRVLDALTAAGGALPGVDTGTVNLARPLVDGEQIVVGAPQAAAPAGGPPGTAAGAAAAGAPGAPGAPVSLGSATEAQLDALPGVGPVLAQRIIDYRNQHGGFTSVNQLRQVTGVGERRFQELQPLVRP</sequence>
<dbReference type="InterPro" id="IPR051675">
    <property type="entry name" value="Endo/Exo/Phosphatase_dom_1"/>
</dbReference>
<gene>
    <name evidence="3" type="ORF">K7472_23685</name>
</gene>
<dbReference type="GO" id="GO:0003677">
    <property type="term" value="F:DNA binding"/>
    <property type="evidence" value="ECO:0007669"/>
    <property type="project" value="UniProtKB-KW"/>
</dbReference>
<reference evidence="3 4" key="1">
    <citation type="submission" date="2021-08" db="EMBL/GenBank/DDBJ databases">
        <title>Streptomyces sp. PTM05 isolated from lichen.</title>
        <authorList>
            <person name="Somphong A."/>
            <person name="Phongsopitanun W."/>
            <person name="Tanasupawat S."/>
        </authorList>
    </citation>
    <scope>NUCLEOTIDE SEQUENCE [LARGE SCALE GENOMIC DNA]</scope>
    <source>
        <strain evidence="3 4">Ptm05</strain>
    </source>
</reference>
<evidence type="ECO:0000313" key="4">
    <source>
        <dbReference type="Proteomes" id="UP001198565"/>
    </source>
</evidence>
<dbReference type="PANTHER" id="PTHR21180">
    <property type="entry name" value="ENDONUCLEASE/EXONUCLEASE/PHOSPHATASE FAMILY DOMAIN-CONTAINING PROTEIN 1"/>
    <property type="match status" value="1"/>
</dbReference>
<dbReference type="InterPro" id="IPR010994">
    <property type="entry name" value="RuvA_2-like"/>
</dbReference>
<feature type="compositionally biased region" description="Low complexity" evidence="1">
    <location>
        <begin position="133"/>
        <end position="159"/>
    </location>
</feature>
<evidence type="ECO:0000259" key="2">
    <source>
        <dbReference type="Pfam" id="PF10531"/>
    </source>
</evidence>
<dbReference type="PANTHER" id="PTHR21180:SF32">
    <property type="entry name" value="ENDONUCLEASE_EXONUCLEASE_PHOSPHATASE FAMILY DOMAIN-CONTAINING PROTEIN 1"/>
    <property type="match status" value="1"/>
</dbReference>
<dbReference type="InterPro" id="IPR019554">
    <property type="entry name" value="Soluble_ligand-bd"/>
</dbReference>
<comment type="caution">
    <text evidence="3">The sequence shown here is derived from an EMBL/GenBank/DDBJ whole genome shotgun (WGS) entry which is preliminary data.</text>
</comment>
<feature type="domain" description="Soluble ligand binding" evidence="2">
    <location>
        <begin position="74"/>
        <end position="128"/>
    </location>
</feature>
<dbReference type="Pfam" id="PF12836">
    <property type="entry name" value="HHH_3"/>
    <property type="match status" value="1"/>
</dbReference>
<dbReference type="SUPFAM" id="SSF47781">
    <property type="entry name" value="RuvA domain 2-like"/>
    <property type="match status" value="1"/>
</dbReference>
<evidence type="ECO:0000313" key="3">
    <source>
        <dbReference type="EMBL" id="MBY8887819.1"/>
    </source>
</evidence>
<protein>
    <submittedName>
        <fullName evidence="3">ComEA family DNA-binding protein</fullName>
    </submittedName>
</protein>
<accession>A0ABS7R1A1</accession>
<dbReference type="Gene3D" id="3.10.560.10">
    <property type="entry name" value="Outer membrane lipoprotein wza domain like"/>
    <property type="match status" value="1"/>
</dbReference>
<dbReference type="EMBL" id="JAINVZ010000019">
    <property type="protein sequence ID" value="MBY8887819.1"/>
    <property type="molecule type" value="Genomic_DNA"/>
</dbReference>
<dbReference type="Proteomes" id="UP001198565">
    <property type="component" value="Unassembled WGS sequence"/>
</dbReference>